<reference evidence="3" key="1">
    <citation type="journal article" date="2018" name="Sci. Rep.">
        <title>Lignite coal burning seam in the remote Altai Mountains harbors a hydrogen-driven thermophilic microbial community.</title>
        <authorList>
            <person name="Kadnikov V.V."/>
            <person name="Mardanov A.V."/>
            <person name="Ivasenko D.A."/>
            <person name="Antsiferov D.V."/>
            <person name="Beletsky A.V."/>
            <person name="Karnachuk O.V."/>
            <person name="Ravin N.V."/>
        </authorList>
    </citation>
    <scope>NUCLEOTIDE SEQUENCE [LARGE SCALE GENOMIC DNA]</scope>
</reference>
<keyword evidence="1" id="KW-0812">Transmembrane</keyword>
<evidence type="ECO:0008006" key="4">
    <source>
        <dbReference type="Google" id="ProtNLM"/>
    </source>
</evidence>
<evidence type="ECO:0000313" key="3">
    <source>
        <dbReference type="Proteomes" id="UP000244338"/>
    </source>
</evidence>
<dbReference type="Proteomes" id="UP000244338">
    <property type="component" value="Unassembled WGS sequence"/>
</dbReference>
<dbReference type="AlphaFoldDB" id="A0A2R6Y2C2"/>
<name>A0A2R6Y2C2_9BACL</name>
<feature type="transmembrane region" description="Helical" evidence="1">
    <location>
        <begin position="12"/>
        <end position="31"/>
    </location>
</feature>
<dbReference type="InterPro" id="IPR025620">
    <property type="entry name" value="YlaH"/>
</dbReference>
<evidence type="ECO:0000313" key="2">
    <source>
        <dbReference type="EMBL" id="PTQ56840.1"/>
    </source>
</evidence>
<proteinExistence type="predicted"/>
<protein>
    <recommendedName>
        <fullName evidence="4">YlaH-like protein</fullName>
    </recommendedName>
</protein>
<evidence type="ECO:0000256" key="1">
    <source>
        <dbReference type="SAM" id="Phobius"/>
    </source>
</evidence>
<sequence>MLQIVNEWLLNWWVRYAVLTILLGIAFHLGFERPLPPLKRSLVYILLVLLAFPLVLLSYGLPMIGTLFVIILGLSVYRWRRPKIEKD</sequence>
<comment type="caution">
    <text evidence="2">The sequence shown here is derived from an EMBL/GenBank/DDBJ whole genome shotgun (WGS) entry which is preliminary data.</text>
</comment>
<organism evidence="2 3">
    <name type="scientific">Candidatus Carbonibacillus altaicus</name>
    <dbReference type="NCBI Taxonomy" id="2163959"/>
    <lineage>
        <taxon>Bacteria</taxon>
        <taxon>Bacillati</taxon>
        <taxon>Bacillota</taxon>
        <taxon>Bacilli</taxon>
        <taxon>Bacillales</taxon>
        <taxon>Candidatus Carbonibacillus</taxon>
    </lineage>
</organism>
<dbReference type="EMBL" id="PEBX01000018">
    <property type="protein sequence ID" value="PTQ56840.1"/>
    <property type="molecule type" value="Genomic_DNA"/>
</dbReference>
<feature type="transmembrane region" description="Helical" evidence="1">
    <location>
        <begin position="43"/>
        <end position="76"/>
    </location>
</feature>
<keyword evidence="1" id="KW-1133">Transmembrane helix</keyword>
<keyword evidence="1" id="KW-0472">Membrane</keyword>
<dbReference type="Pfam" id="PF14036">
    <property type="entry name" value="YlaH"/>
    <property type="match status" value="1"/>
</dbReference>
<accession>A0A2R6Y2C2</accession>
<gene>
    <name evidence="2" type="ORF">BSOLF_2642</name>
</gene>